<dbReference type="PANTHER" id="PTHR48207">
    <property type="entry name" value="SUCCINATE--HYDROXYMETHYLGLUTARATE COA-TRANSFERASE"/>
    <property type="match status" value="1"/>
</dbReference>
<organism evidence="2 3">
    <name type="scientific">Deinococcus aerolatus</name>
    <dbReference type="NCBI Taxonomy" id="522487"/>
    <lineage>
        <taxon>Bacteria</taxon>
        <taxon>Thermotogati</taxon>
        <taxon>Deinococcota</taxon>
        <taxon>Deinococci</taxon>
        <taxon>Deinococcales</taxon>
        <taxon>Deinococcaceae</taxon>
        <taxon>Deinococcus</taxon>
    </lineage>
</organism>
<evidence type="ECO:0008006" key="4">
    <source>
        <dbReference type="Google" id="ProtNLM"/>
    </source>
</evidence>
<dbReference type="InterPro" id="IPR050483">
    <property type="entry name" value="CoA-transferase_III_domain"/>
</dbReference>
<dbReference type="SUPFAM" id="SSF89796">
    <property type="entry name" value="CoA-transferase family III (CaiB/BaiF)"/>
    <property type="match status" value="1"/>
</dbReference>
<keyword evidence="3" id="KW-1185">Reference proteome</keyword>
<proteinExistence type="predicted"/>
<dbReference type="RefSeq" id="WP_188974386.1">
    <property type="nucleotide sequence ID" value="NZ_BMOL01000046.1"/>
</dbReference>
<name>A0ABQ2GGQ8_9DEIO</name>
<dbReference type="InterPro" id="IPR023606">
    <property type="entry name" value="CoA-Trfase_III_dom_1_sf"/>
</dbReference>
<evidence type="ECO:0000313" key="3">
    <source>
        <dbReference type="Proteomes" id="UP000639973"/>
    </source>
</evidence>
<dbReference type="EMBL" id="BMOL01000046">
    <property type="protein sequence ID" value="GGL95248.1"/>
    <property type="molecule type" value="Genomic_DNA"/>
</dbReference>
<protein>
    <recommendedName>
        <fullName evidence="4">L-carnitine dehydratase/bile acid-inducible protein F</fullName>
    </recommendedName>
</protein>
<dbReference type="Gene3D" id="3.40.50.10540">
    <property type="entry name" value="Crotonobetainyl-coa:carnitine coa-transferase, domain 1"/>
    <property type="match status" value="1"/>
</dbReference>
<gene>
    <name evidence="2" type="ORF">GCM10010840_36670</name>
</gene>
<reference evidence="3" key="1">
    <citation type="journal article" date="2019" name="Int. J. Syst. Evol. Microbiol.">
        <title>The Global Catalogue of Microorganisms (GCM) 10K type strain sequencing project: providing services to taxonomists for standard genome sequencing and annotation.</title>
        <authorList>
            <consortium name="The Broad Institute Genomics Platform"/>
            <consortium name="The Broad Institute Genome Sequencing Center for Infectious Disease"/>
            <person name="Wu L."/>
            <person name="Ma J."/>
        </authorList>
    </citation>
    <scope>NUCLEOTIDE SEQUENCE [LARGE SCALE GENOMIC DNA]</scope>
    <source>
        <strain evidence="3">JCM 15442</strain>
    </source>
</reference>
<keyword evidence="1" id="KW-0808">Transferase</keyword>
<evidence type="ECO:0000256" key="1">
    <source>
        <dbReference type="ARBA" id="ARBA00022679"/>
    </source>
</evidence>
<accession>A0ABQ2GGQ8</accession>
<evidence type="ECO:0000313" key="2">
    <source>
        <dbReference type="EMBL" id="GGL95248.1"/>
    </source>
</evidence>
<dbReference type="Pfam" id="PF02515">
    <property type="entry name" value="CoA_transf_3"/>
    <property type="match status" value="1"/>
</dbReference>
<dbReference type="Proteomes" id="UP000639973">
    <property type="component" value="Unassembled WGS sequence"/>
</dbReference>
<sequence length="109" mass="11842">MTGISTALDGIKVLDLASLYAGLLIAINLGNYGADVIRVEHPHGDDARRWDFIRDGVPLWWKSIARNKRLITLDLHGEAARQTVPDLVGLTGFGQTAPFSQEPGFGTLT</sequence>
<comment type="caution">
    <text evidence="2">The sequence shown here is derived from an EMBL/GenBank/DDBJ whole genome shotgun (WGS) entry which is preliminary data.</text>
</comment>
<dbReference type="InterPro" id="IPR003673">
    <property type="entry name" value="CoA-Trfase_fam_III"/>
</dbReference>
<dbReference type="PANTHER" id="PTHR48207:SF3">
    <property type="entry name" value="SUCCINATE--HYDROXYMETHYLGLUTARATE COA-TRANSFERASE"/>
    <property type="match status" value="1"/>
</dbReference>